<dbReference type="AlphaFoldDB" id="A0A9X1VIA3"/>
<gene>
    <name evidence="1" type="ORF">MON38_19885</name>
</gene>
<evidence type="ECO:0000313" key="2">
    <source>
        <dbReference type="Proteomes" id="UP001139193"/>
    </source>
</evidence>
<comment type="caution">
    <text evidence="1">The sequence shown here is derived from an EMBL/GenBank/DDBJ whole genome shotgun (WGS) entry which is preliminary data.</text>
</comment>
<dbReference type="RefSeq" id="WP_241937903.1">
    <property type="nucleotide sequence ID" value="NZ_JALBGC010000006.1"/>
</dbReference>
<protein>
    <submittedName>
        <fullName evidence="1">Uncharacterized protein</fullName>
    </submittedName>
</protein>
<reference evidence="1" key="1">
    <citation type="submission" date="2022-03" db="EMBL/GenBank/DDBJ databases">
        <title>Bacterial whole genome sequence for Hymenobacter sp. DH14.</title>
        <authorList>
            <person name="Le V."/>
        </authorList>
    </citation>
    <scope>NUCLEOTIDE SEQUENCE</scope>
    <source>
        <strain evidence="1">DH14</strain>
    </source>
</reference>
<sequence length="215" mass="22862">MRLFTPAFPFFTAVLRGAMVVSGLLLGRPCQAQSDSLARQNSRVALPIRPAVLTLTGGLGAPYGWGLDYGRRIARNLEATTGLGVDFAGLTGGLGARYYFHEQAKFSTFVGANVVYSAGRDAVTVVTHEDHGMFRDETAQLHIQPCVVGRLRAGLRWQPAQRLGISTALGHGLVFGPDPVSYLSGTPSDGMRAVVNTRRPGGVELSLAVSVRLGP</sequence>
<organism evidence="1 2">
    <name type="scientific">Hymenobacter cyanobacteriorum</name>
    <dbReference type="NCBI Taxonomy" id="2926463"/>
    <lineage>
        <taxon>Bacteria</taxon>
        <taxon>Pseudomonadati</taxon>
        <taxon>Bacteroidota</taxon>
        <taxon>Cytophagia</taxon>
        <taxon>Cytophagales</taxon>
        <taxon>Hymenobacteraceae</taxon>
        <taxon>Hymenobacter</taxon>
    </lineage>
</organism>
<proteinExistence type="predicted"/>
<evidence type="ECO:0000313" key="1">
    <source>
        <dbReference type="EMBL" id="MCI1189689.1"/>
    </source>
</evidence>
<name>A0A9X1VIA3_9BACT</name>
<accession>A0A9X1VIA3</accession>
<dbReference type="EMBL" id="JALBGC010000006">
    <property type="protein sequence ID" value="MCI1189689.1"/>
    <property type="molecule type" value="Genomic_DNA"/>
</dbReference>
<dbReference type="Proteomes" id="UP001139193">
    <property type="component" value="Unassembled WGS sequence"/>
</dbReference>
<keyword evidence="2" id="KW-1185">Reference proteome</keyword>